<proteinExistence type="predicted"/>
<dbReference type="RefSeq" id="WP_126612597.1">
    <property type="nucleotide sequence ID" value="NZ_JBHUCY010000004.1"/>
</dbReference>
<evidence type="ECO:0000313" key="4">
    <source>
        <dbReference type="Proteomes" id="UP000277007"/>
    </source>
</evidence>
<evidence type="ECO:0000256" key="1">
    <source>
        <dbReference type="SAM" id="MobiDB-lite"/>
    </source>
</evidence>
<accession>A0A431VM80</accession>
<feature type="transmembrane region" description="Helical" evidence="2">
    <location>
        <begin position="32"/>
        <end position="57"/>
    </location>
</feature>
<comment type="caution">
    <text evidence="3">The sequence shown here is derived from an EMBL/GenBank/DDBJ whole genome shotgun (WGS) entry which is preliminary data.</text>
</comment>
<dbReference type="Proteomes" id="UP000277007">
    <property type="component" value="Unassembled WGS sequence"/>
</dbReference>
<feature type="transmembrane region" description="Helical" evidence="2">
    <location>
        <begin position="64"/>
        <end position="85"/>
    </location>
</feature>
<evidence type="ECO:0000256" key="2">
    <source>
        <dbReference type="SAM" id="Phobius"/>
    </source>
</evidence>
<organism evidence="3 4">
    <name type="scientific">Azospirillum griseum</name>
    <dbReference type="NCBI Taxonomy" id="2496639"/>
    <lineage>
        <taxon>Bacteria</taxon>
        <taxon>Pseudomonadati</taxon>
        <taxon>Pseudomonadota</taxon>
        <taxon>Alphaproteobacteria</taxon>
        <taxon>Rhodospirillales</taxon>
        <taxon>Azospirillaceae</taxon>
        <taxon>Azospirillum</taxon>
    </lineage>
</organism>
<keyword evidence="4" id="KW-1185">Reference proteome</keyword>
<gene>
    <name evidence="3" type="ORF">EJ903_04590</name>
</gene>
<keyword evidence="2" id="KW-1133">Transmembrane helix</keyword>
<evidence type="ECO:0000313" key="3">
    <source>
        <dbReference type="EMBL" id="RTR22862.1"/>
    </source>
</evidence>
<feature type="transmembrane region" description="Helical" evidence="2">
    <location>
        <begin position="91"/>
        <end position="114"/>
    </location>
</feature>
<dbReference type="EMBL" id="RXMA01000003">
    <property type="protein sequence ID" value="RTR22862.1"/>
    <property type="molecule type" value="Genomic_DNA"/>
</dbReference>
<protein>
    <submittedName>
        <fullName evidence="3">Iron uptake protein</fullName>
    </submittedName>
</protein>
<sequence>MGAKTVRRAETGRSPSGGARPSRPAWTTAARVTAAVFGAYGFAWGLAAFGAELGVLIGLAPAEAVTAASLLSLLILPMMALWAFAVPRAAVGWAVLGGGGIVMMTASRLIGIILP</sequence>
<name>A0A431VM80_9PROT</name>
<feature type="region of interest" description="Disordered" evidence="1">
    <location>
        <begin position="1"/>
        <end position="24"/>
    </location>
</feature>
<keyword evidence="2" id="KW-0472">Membrane</keyword>
<reference evidence="3 4" key="1">
    <citation type="submission" date="2018-12" db="EMBL/GenBank/DDBJ databases">
        <authorList>
            <person name="Yang Y."/>
        </authorList>
    </citation>
    <scope>NUCLEOTIDE SEQUENCE [LARGE SCALE GENOMIC DNA]</scope>
    <source>
        <strain evidence="3 4">L-25-5w-1</strain>
    </source>
</reference>
<keyword evidence="2" id="KW-0812">Transmembrane</keyword>
<dbReference type="AlphaFoldDB" id="A0A431VM80"/>